<dbReference type="InterPro" id="IPR014519">
    <property type="entry name" value="UCP024492"/>
</dbReference>
<dbReference type="RefSeq" id="WP_169418304.1">
    <property type="nucleotide sequence ID" value="NZ_JABBFX010000001.1"/>
</dbReference>
<dbReference type="Proteomes" id="UP000541185">
    <property type="component" value="Unassembled WGS sequence"/>
</dbReference>
<organism evidence="1 2">
    <name type="scientific">Ramlibacter agri</name>
    <dbReference type="NCBI Taxonomy" id="2728837"/>
    <lineage>
        <taxon>Bacteria</taxon>
        <taxon>Pseudomonadati</taxon>
        <taxon>Pseudomonadota</taxon>
        <taxon>Betaproteobacteria</taxon>
        <taxon>Burkholderiales</taxon>
        <taxon>Comamonadaceae</taxon>
        <taxon>Ramlibacter</taxon>
    </lineage>
</organism>
<name>A0A848H3Q8_9BURK</name>
<dbReference type="Pfam" id="PF04343">
    <property type="entry name" value="DUF488"/>
    <property type="match status" value="1"/>
</dbReference>
<gene>
    <name evidence="1" type="ORF">HHL11_10340</name>
</gene>
<proteinExistence type="predicted"/>
<evidence type="ECO:0000313" key="2">
    <source>
        <dbReference type="Proteomes" id="UP000541185"/>
    </source>
</evidence>
<keyword evidence="2" id="KW-1185">Reference proteome</keyword>
<dbReference type="PANTHER" id="PTHR39337:SF1">
    <property type="entry name" value="BLR5642 PROTEIN"/>
    <property type="match status" value="1"/>
</dbReference>
<dbReference type="AlphaFoldDB" id="A0A848H3Q8"/>
<sequence>MRIWTVGHSTRSADAFLALLRGYGIEAIADVRRFPGSRRHPQFGADALAASLHANGLAYHWIPRLGGRRRPALPPEEWGWRNASFQGYAEYLRTEEFAEGLDVLLNMGEACPTAMMCSELLWWRCHRSLVADVLVFSGFEVTHIVNERESKPHPYTSPARVADGQLLYPPPVIPP</sequence>
<accession>A0A848H3Q8</accession>
<comment type="caution">
    <text evidence="1">The sequence shown here is derived from an EMBL/GenBank/DDBJ whole genome shotgun (WGS) entry which is preliminary data.</text>
</comment>
<dbReference type="PANTHER" id="PTHR39337">
    <property type="entry name" value="BLR5642 PROTEIN"/>
    <property type="match status" value="1"/>
</dbReference>
<dbReference type="EMBL" id="JABBFX010000001">
    <property type="protein sequence ID" value="NML44149.1"/>
    <property type="molecule type" value="Genomic_DNA"/>
</dbReference>
<reference evidence="1 2" key="1">
    <citation type="submission" date="2020-04" db="EMBL/GenBank/DDBJ databases">
        <title>Ramlibacter sp. G-1-2-2 isolated from soil.</title>
        <authorList>
            <person name="Dahal R.H."/>
        </authorList>
    </citation>
    <scope>NUCLEOTIDE SEQUENCE [LARGE SCALE GENOMIC DNA]</scope>
    <source>
        <strain evidence="1 2">G-1-2-2</strain>
    </source>
</reference>
<protein>
    <submittedName>
        <fullName evidence="1">DUF488 domain-containing protein</fullName>
    </submittedName>
</protein>
<dbReference type="PIRSF" id="PIRSF024492">
    <property type="entry name" value="UCP024492"/>
    <property type="match status" value="1"/>
</dbReference>
<evidence type="ECO:0000313" key="1">
    <source>
        <dbReference type="EMBL" id="NML44149.1"/>
    </source>
</evidence>
<dbReference type="InterPro" id="IPR007438">
    <property type="entry name" value="DUF488"/>
</dbReference>